<keyword evidence="2" id="KW-1185">Reference proteome</keyword>
<dbReference type="SUPFAM" id="SSF55486">
    <property type="entry name" value="Metalloproteases ('zincins'), catalytic domain"/>
    <property type="match status" value="1"/>
</dbReference>
<dbReference type="AlphaFoldDB" id="A0A8I0GBH9"/>
<comment type="caution">
    <text evidence="1">The sequence shown here is derived from an EMBL/GenBank/DDBJ whole genome shotgun (WGS) entry which is preliminary data.</text>
</comment>
<dbReference type="InterPro" id="IPR010428">
    <property type="entry name" value="Zincin_1"/>
</dbReference>
<evidence type="ECO:0000313" key="2">
    <source>
        <dbReference type="Proteomes" id="UP000627538"/>
    </source>
</evidence>
<dbReference type="RefSeq" id="WP_191071301.1">
    <property type="nucleotide sequence ID" value="NZ_CP060506.1"/>
</dbReference>
<organism evidence="1 2">
    <name type="scientific">Nanchangia anserum</name>
    <dbReference type="NCBI Taxonomy" id="2692125"/>
    <lineage>
        <taxon>Bacteria</taxon>
        <taxon>Bacillati</taxon>
        <taxon>Actinomycetota</taxon>
        <taxon>Actinomycetes</taxon>
        <taxon>Actinomycetales</taxon>
        <taxon>Actinomycetaceae</taxon>
        <taxon>Nanchangia</taxon>
    </lineage>
</organism>
<dbReference type="Gene3D" id="3.30.2010.20">
    <property type="match status" value="1"/>
</dbReference>
<dbReference type="CDD" id="cd12952">
    <property type="entry name" value="MMP_ACEL2062"/>
    <property type="match status" value="1"/>
</dbReference>
<dbReference type="Pfam" id="PF06262">
    <property type="entry name" value="Zincin_1"/>
    <property type="match status" value="1"/>
</dbReference>
<sequence length="114" mass="13081">MTIDDEAFWELVEDEYAALPKHLVAGLDNVAIFVEDRNLDEPDLLGIYEGLDVTEREGYGYGELPDRIVLYREALADISADEEELRREVHITLVHEIAHYWGLDDDQLHALGWA</sequence>
<dbReference type="Proteomes" id="UP000627538">
    <property type="component" value="Unassembled WGS sequence"/>
</dbReference>
<dbReference type="InterPro" id="IPR038555">
    <property type="entry name" value="Zincin_1_sf"/>
</dbReference>
<accession>A0A8I0GBH9</accession>
<proteinExistence type="predicted"/>
<reference evidence="1 2" key="1">
    <citation type="submission" date="2020-08" db="EMBL/GenBank/DDBJ databases">
        <title>Winkia gen. nov., sp. nov., isolated from faeces of the Anser albifrons in China.</title>
        <authorList>
            <person name="Liu Q."/>
        </authorList>
    </citation>
    <scope>NUCLEOTIDE SEQUENCE [LARGE SCALE GENOMIC DNA]</scope>
    <source>
        <strain evidence="1 2">C62</strain>
    </source>
</reference>
<dbReference type="EMBL" id="JACRUO010000001">
    <property type="protein sequence ID" value="MBD3689236.1"/>
    <property type="molecule type" value="Genomic_DNA"/>
</dbReference>
<name>A0A8I0GBH9_9ACTO</name>
<evidence type="ECO:0000313" key="1">
    <source>
        <dbReference type="EMBL" id="MBD3689236.1"/>
    </source>
</evidence>
<gene>
    <name evidence="1" type="ORF">H8R10_03195</name>
</gene>
<protein>
    <submittedName>
        <fullName evidence="1">Metallopeptidase family protein</fullName>
    </submittedName>
</protein>